<dbReference type="Proteomes" id="UP000549971">
    <property type="component" value="Unassembled WGS sequence"/>
</dbReference>
<evidence type="ECO:0000259" key="9">
    <source>
        <dbReference type="PROSITE" id="PS51186"/>
    </source>
</evidence>
<evidence type="ECO:0000256" key="2">
    <source>
        <dbReference type="ARBA" id="ARBA00010708"/>
    </source>
</evidence>
<keyword evidence="5" id="KW-0067">ATP-binding</keyword>
<keyword evidence="8" id="KW-0413">Isomerase</keyword>
<protein>
    <recommendedName>
        <fullName evidence="3">DNA topoisomerase (ATP-hydrolyzing)</fullName>
        <ecNumber evidence="3">5.6.2.2</ecNumber>
    </recommendedName>
</protein>
<comment type="catalytic activity">
    <reaction evidence="1">
        <text>ATP-dependent breakage, passage and rejoining of double-stranded DNA.</text>
        <dbReference type="EC" id="5.6.2.2"/>
    </reaction>
</comment>
<dbReference type="GO" id="GO:0016747">
    <property type="term" value="F:acyltransferase activity, transferring groups other than amino-acyl groups"/>
    <property type="evidence" value="ECO:0007669"/>
    <property type="project" value="InterPro"/>
</dbReference>
<dbReference type="EMBL" id="JACHMY010000001">
    <property type="protein sequence ID" value="MBB5837582.1"/>
    <property type="molecule type" value="Genomic_DNA"/>
</dbReference>
<dbReference type="EC" id="5.6.2.2" evidence="3"/>
<keyword evidence="11" id="KW-1185">Reference proteome</keyword>
<dbReference type="Gene3D" id="3.30.565.10">
    <property type="entry name" value="Histidine kinase-like ATPase, C-terminal domain"/>
    <property type="match status" value="1"/>
</dbReference>
<reference evidence="10 11" key="1">
    <citation type="submission" date="2020-08" db="EMBL/GenBank/DDBJ databases">
        <title>Sequencing the genomes of 1000 actinobacteria strains.</title>
        <authorList>
            <person name="Klenk H.-P."/>
        </authorList>
    </citation>
    <scope>NUCLEOTIDE SEQUENCE [LARGE SCALE GENOMIC DNA]</scope>
    <source>
        <strain evidence="10 11">DSM 28967</strain>
    </source>
</reference>
<keyword evidence="6" id="KW-0799">Topoisomerase</keyword>
<dbReference type="InterPro" id="IPR036890">
    <property type="entry name" value="HATPase_C_sf"/>
</dbReference>
<evidence type="ECO:0000313" key="10">
    <source>
        <dbReference type="EMBL" id="MBB5837582.1"/>
    </source>
</evidence>
<dbReference type="InterPro" id="IPR016181">
    <property type="entry name" value="Acyl_CoA_acyltransferase"/>
</dbReference>
<name>A0A7W9J9F0_9ACTN</name>
<dbReference type="PROSITE" id="PS51186">
    <property type="entry name" value="GNAT"/>
    <property type="match status" value="1"/>
</dbReference>
<evidence type="ECO:0000256" key="1">
    <source>
        <dbReference type="ARBA" id="ARBA00000185"/>
    </source>
</evidence>
<dbReference type="SUPFAM" id="SSF55729">
    <property type="entry name" value="Acyl-CoA N-acyltransferases (Nat)"/>
    <property type="match status" value="1"/>
</dbReference>
<feature type="domain" description="N-acetyltransferase" evidence="9">
    <location>
        <begin position="29"/>
        <end position="167"/>
    </location>
</feature>
<keyword evidence="10" id="KW-0808">Transferase</keyword>
<dbReference type="RefSeq" id="WP_238356116.1">
    <property type="nucleotide sequence ID" value="NZ_JACHMY010000001.1"/>
</dbReference>
<dbReference type="AlphaFoldDB" id="A0A7W9J9F0"/>
<dbReference type="SUPFAM" id="SSF55874">
    <property type="entry name" value="ATPase domain of HSP90 chaperone/DNA topoisomerase II/histidine kinase"/>
    <property type="match status" value="1"/>
</dbReference>
<keyword evidence="4" id="KW-0547">Nucleotide-binding</keyword>
<dbReference type="CDD" id="cd04301">
    <property type="entry name" value="NAT_SF"/>
    <property type="match status" value="1"/>
</dbReference>
<dbReference type="PANTHER" id="PTHR45866">
    <property type="entry name" value="DNA GYRASE/TOPOISOMERASE SUBUNIT B"/>
    <property type="match status" value="1"/>
</dbReference>
<organism evidence="10 11">
    <name type="scientific">Kribbella italica</name>
    <dbReference type="NCBI Taxonomy" id="1540520"/>
    <lineage>
        <taxon>Bacteria</taxon>
        <taxon>Bacillati</taxon>
        <taxon>Actinomycetota</taxon>
        <taxon>Actinomycetes</taxon>
        <taxon>Propionibacteriales</taxon>
        <taxon>Kribbellaceae</taxon>
        <taxon>Kribbella</taxon>
    </lineage>
</organism>
<evidence type="ECO:0000256" key="8">
    <source>
        <dbReference type="ARBA" id="ARBA00023235"/>
    </source>
</evidence>
<dbReference type="Gene3D" id="3.40.630.30">
    <property type="match status" value="1"/>
</dbReference>
<accession>A0A7W9J9F0</accession>
<evidence type="ECO:0000256" key="6">
    <source>
        <dbReference type="ARBA" id="ARBA00023029"/>
    </source>
</evidence>
<dbReference type="Pfam" id="PF00583">
    <property type="entry name" value="Acetyltransf_1"/>
    <property type="match status" value="1"/>
</dbReference>
<evidence type="ECO:0000256" key="5">
    <source>
        <dbReference type="ARBA" id="ARBA00022840"/>
    </source>
</evidence>
<evidence type="ECO:0000256" key="3">
    <source>
        <dbReference type="ARBA" id="ARBA00012895"/>
    </source>
</evidence>
<dbReference type="GO" id="GO:0005524">
    <property type="term" value="F:ATP binding"/>
    <property type="evidence" value="ECO:0007669"/>
    <property type="project" value="UniProtKB-KW"/>
</dbReference>
<keyword evidence="7" id="KW-0238">DNA-binding</keyword>
<dbReference type="GO" id="GO:0003918">
    <property type="term" value="F:DNA topoisomerase type II (double strand cut, ATP-hydrolyzing) activity"/>
    <property type="evidence" value="ECO:0007669"/>
    <property type="project" value="UniProtKB-EC"/>
</dbReference>
<comment type="similarity">
    <text evidence="2">Belongs to the type II topoisomerase GyrB family.</text>
</comment>
<evidence type="ECO:0000313" key="11">
    <source>
        <dbReference type="Proteomes" id="UP000549971"/>
    </source>
</evidence>
<dbReference type="InterPro" id="IPR000182">
    <property type="entry name" value="GNAT_dom"/>
</dbReference>
<dbReference type="GO" id="GO:0003677">
    <property type="term" value="F:DNA binding"/>
    <property type="evidence" value="ECO:0007669"/>
    <property type="project" value="UniProtKB-KW"/>
</dbReference>
<evidence type="ECO:0000256" key="7">
    <source>
        <dbReference type="ARBA" id="ARBA00023125"/>
    </source>
</evidence>
<dbReference type="PANTHER" id="PTHR45866:SF1">
    <property type="entry name" value="DNA GYRASE SUBUNIT B, MITOCHONDRIAL"/>
    <property type="match status" value="1"/>
</dbReference>
<gene>
    <name evidence="10" type="ORF">HDA39_004316</name>
</gene>
<comment type="caution">
    <text evidence="10">The sequence shown here is derived from an EMBL/GenBank/DDBJ whole genome shotgun (WGS) entry which is preliminary data.</text>
</comment>
<evidence type="ECO:0000256" key="4">
    <source>
        <dbReference type="ARBA" id="ARBA00022741"/>
    </source>
</evidence>
<sequence length="361" mass="38982">MGPQLFDVRLLDLGSGGGLGGRVSELRMVVVEAGDDRLVEDWREVHNAIIPTAPLSTDDVRERAGRNHLEVLYADDVAVGCSTVRPPEDSPAVTVIARVLPAYRQRGYGEQLYRRGLATAESLGATDVETIVLASNAEGLHFAQRHGFVEIDRYVLPGDTIPFVDLRLSSHSWLSVADAAHIDAVRADPGQYGDLLHLALEAIAYPVDEGVGGTATRARVVLHDDGSIEVSDDGRGTHVRFDDDGVPMVKPIMATRDLRFFGDPSAQLLPDGRPRNGMSVVVALSAWAIHTNHRTEGSWTRRYEYGVPRGPLVSLPAASTTGTTVHFRPDPELFAEKLTVDGLAKACEGFAPSIPIEITTA</sequence>
<proteinExistence type="inferred from homology"/>